<feature type="domain" description="RRM" evidence="5">
    <location>
        <begin position="97"/>
        <end position="197"/>
    </location>
</feature>
<name>A0A7J7M313_9MAGN</name>
<evidence type="ECO:0000313" key="6">
    <source>
        <dbReference type="EMBL" id="KAF6149261.1"/>
    </source>
</evidence>
<comment type="caution">
    <text evidence="6">The sequence shown here is derived from an EMBL/GenBank/DDBJ whole genome shotgun (WGS) entry which is preliminary data.</text>
</comment>
<evidence type="ECO:0000256" key="2">
    <source>
        <dbReference type="PROSITE-ProRule" id="PRU00176"/>
    </source>
</evidence>
<evidence type="ECO:0000256" key="1">
    <source>
        <dbReference type="ARBA" id="ARBA00022884"/>
    </source>
</evidence>
<dbReference type="InterPro" id="IPR050886">
    <property type="entry name" value="RNA-binding_reg"/>
</dbReference>
<keyword evidence="4" id="KW-0812">Transmembrane</keyword>
<dbReference type="AlphaFoldDB" id="A0A7J7M313"/>
<proteinExistence type="predicted"/>
<evidence type="ECO:0000256" key="4">
    <source>
        <dbReference type="SAM" id="Phobius"/>
    </source>
</evidence>
<dbReference type="InterPro" id="IPR012677">
    <property type="entry name" value="Nucleotide-bd_a/b_plait_sf"/>
</dbReference>
<feature type="transmembrane region" description="Helical" evidence="4">
    <location>
        <begin position="401"/>
        <end position="421"/>
    </location>
</feature>
<dbReference type="OrthoDB" id="1875751at2759"/>
<feature type="domain" description="RRM" evidence="5">
    <location>
        <begin position="188"/>
        <end position="270"/>
    </location>
</feature>
<dbReference type="GO" id="GO:0005634">
    <property type="term" value="C:nucleus"/>
    <property type="evidence" value="ECO:0007669"/>
    <property type="project" value="TreeGrafter"/>
</dbReference>
<dbReference type="PANTHER" id="PTHR48024">
    <property type="entry name" value="GEO13361P1-RELATED"/>
    <property type="match status" value="1"/>
</dbReference>
<keyword evidence="4" id="KW-0472">Membrane</keyword>
<gene>
    <name evidence="6" type="ORF">GIB67_026117</name>
</gene>
<dbReference type="PROSITE" id="PS50102">
    <property type="entry name" value="RRM"/>
    <property type="match status" value="2"/>
</dbReference>
<dbReference type="EMBL" id="JACGCM010001798">
    <property type="protein sequence ID" value="KAF6149261.1"/>
    <property type="molecule type" value="Genomic_DNA"/>
</dbReference>
<dbReference type="PANTHER" id="PTHR48024:SF9">
    <property type="entry name" value="UBP1-ASSOCIATED PROTEINS 1A-RELATED"/>
    <property type="match status" value="1"/>
</dbReference>
<keyword evidence="4" id="KW-1133">Transmembrane helix</keyword>
<evidence type="ECO:0000256" key="3">
    <source>
        <dbReference type="SAM" id="MobiDB-lite"/>
    </source>
</evidence>
<dbReference type="InterPro" id="IPR035979">
    <property type="entry name" value="RBD_domain_sf"/>
</dbReference>
<keyword evidence="7" id="KW-1185">Reference proteome</keyword>
<reference evidence="6 7" key="1">
    <citation type="journal article" date="2020" name="IScience">
        <title>Genome Sequencing of the Endangered Kingdonia uniflora (Circaeasteraceae, Ranunculales) Reveals Potential Mechanisms of Evolutionary Specialization.</title>
        <authorList>
            <person name="Sun Y."/>
            <person name="Deng T."/>
            <person name="Zhang A."/>
            <person name="Moore M.J."/>
            <person name="Landis J.B."/>
            <person name="Lin N."/>
            <person name="Zhang H."/>
            <person name="Zhang X."/>
            <person name="Huang J."/>
            <person name="Zhang X."/>
            <person name="Sun H."/>
            <person name="Wang H."/>
        </authorList>
    </citation>
    <scope>NUCLEOTIDE SEQUENCE [LARGE SCALE GENOMIC DNA]</scope>
    <source>
        <strain evidence="6">TB1705</strain>
        <tissue evidence="6">Leaf</tissue>
    </source>
</reference>
<dbReference type="Proteomes" id="UP000541444">
    <property type="component" value="Unassembled WGS sequence"/>
</dbReference>
<accession>A0A7J7M313</accession>
<feature type="region of interest" description="Disordered" evidence="3">
    <location>
        <begin position="1"/>
        <end position="54"/>
    </location>
</feature>
<dbReference type="InterPro" id="IPR000504">
    <property type="entry name" value="RRM_dom"/>
</dbReference>
<dbReference type="GO" id="GO:0003723">
    <property type="term" value="F:RNA binding"/>
    <property type="evidence" value="ECO:0007669"/>
    <property type="project" value="UniProtKB-UniRule"/>
</dbReference>
<feature type="compositionally biased region" description="Basic residues" evidence="3">
    <location>
        <begin position="1"/>
        <end position="20"/>
    </location>
</feature>
<keyword evidence="1 2" id="KW-0694">RNA-binding</keyword>
<sequence length="422" mass="46062">MGNNQKRKQRQINKNNKKQKLPKDQLQTLTPLKPSKKLEKSPIEEQPDSNSEPERIQKLLEPYSKDQLIEFLLDASLTDSSLLDRIRNTADSDIVHRKVFVHGLGWDTTRETLLAAFDSYGEIEDCNVVVDRSTGKSKGFGFVVFKSRLGAKKALKEPQKKIGNRVTASQLASIGPVPTYQNQDTMARKIYVSNVHASVDKEKLRVFFAKFGEIETGPLGFDVSTGKSRGFALFVYKNQEGVKNVLKEPYKMFDGHQLHCQKATANKTTNGMPKQQAQPAQASSAALAAAAAVQNFPGAFNPGMIPYNGMLMNPNARYFGAPINPLMAGMFNPSMIPSSSTDLGRYGGLGILGGGSSVIGAGHGIGSNSSLQGLQPYQSSYLGGQSSSSRSHIGGNGYPSYMWFIDIAFHIAGLFFCLVCLH</sequence>
<organism evidence="6 7">
    <name type="scientific">Kingdonia uniflora</name>
    <dbReference type="NCBI Taxonomy" id="39325"/>
    <lineage>
        <taxon>Eukaryota</taxon>
        <taxon>Viridiplantae</taxon>
        <taxon>Streptophyta</taxon>
        <taxon>Embryophyta</taxon>
        <taxon>Tracheophyta</taxon>
        <taxon>Spermatophyta</taxon>
        <taxon>Magnoliopsida</taxon>
        <taxon>Ranunculales</taxon>
        <taxon>Circaeasteraceae</taxon>
        <taxon>Kingdonia</taxon>
    </lineage>
</organism>
<dbReference type="SMART" id="SM00360">
    <property type="entry name" value="RRM"/>
    <property type="match status" value="2"/>
</dbReference>
<evidence type="ECO:0000259" key="5">
    <source>
        <dbReference type="PROSITE" id="PS50102"/>
    </source>
</evidence>
<dbReference type="Gene3D" id="3.30.70.330">
    <property type="match status" value="2"/>
</dbReference>
<dbReference type="Pfam" id="PF00076">
    <property type="entry name" value="RRM_1"/>
    <property type="match status" value="2"/>
</dbReference>
<evidence type="ECO:0000313" key="7">
    <source>
        <dbReference type="Proteomes" id="UP000541444"/>
    </source>
</evidence>
<protein>
    <recommendedName>
        <fullName evidence="5">RRM domain-containing protein</fullName>
    </recommendedName>
</protein>
<dbReference type="SUPFAM" id="SSF54928">
    <property type="entry name" value="RNA-binding domain, RBD"/>
    <property type="match status" value="2"/>
</dbReference>